<proteinExistence type="predicted"/>
<sequence length="168" mass="19261">MVSKPMRQTTRRLLLVLLNLQHQLLQVLMMAPHWSSSTLASRTVRPTQGRLRFDLEDEEKASSPAPASTHLPVREYDDVPSHREGNCRGTISSVGTTQEALDRNVLRLAPELKPWLLLERLINDLSGETSAHHRIPLFDARRLHGLDISANNFRAEEDYLSRCFHKHR</sequence>
<organism evidence="2 3">
    <name type="scientific">Peronospora destructor</name>
    <dbReference type="NCBI Taxonomy" id="86335"/>
    <lineage>
        <taxon>Eukaryota</taxon>
        <taxon>Sar</taxon>
        <taxon>Stramenopiles</taxon>
        <taxon>Oomycota</taxon>
        <taxon>Peronosporomycetes</taxon>
        <taxon>Peronosporales</taxon>
        <taxon>Peronosporaceae</taxon>
        <taxon>Peronospora</taxon>
    </lineage>
</organism>
<keyword evidence="1" id="KW-0732">Signal</keyword>
<comment type="caution">
    <text evidence="2">The sequence shown here is derived from an EMBL/GenBank/DDBJ whole genome shotgun (WGS) entry which is preliminary data.</text>
</comment>
<feature type="signal peptide" evidence="1">
    <location>
        <begin position="1"/>
        <end position="40"/>
    </location>
</feature>
<evidence type="ECO:0000313" key="3">
    <source>
        <dbReference type="Proteomes" id="UP001162029"/>
    </source>
</evidence>
<evidence type="ECO:0000256" key="1">
    <source>
        <dbReference type="SAM" id="SignalP"/>
    </source>
</evidence>
<gene>
    <name evidence="2" type="ORF">PDE001_LOCUS9058</name>
</gene>
<reference evidence="2" key="1">
    <citation type="submission" date="2022-12" db="EMBL/GenBank/DDBJ databases">
        <authorList>
            <person name="Webb A."/>
        </authorList>
    </citation>
    <scope>NUCLEOTIDE SEQUENCE</scope>
    <source>
        <strain evidence="2">Pd1</strain>
    </source>
</reference>
<protein>
    <recommendedName>
        <fullName evidence="4">RxLR effector protein</fullName>
    </recommendedName>
</protein>
<dbReference type="AlphaFoldDB" id="A0AAV0V8D7"/>
<evidence type="ECO:0000313" key="2">
    <source>
        <dbReference type="EMBL" id="CAI5743871.1"/>
    </source>
</evidence>
<keyword evidence="3" id="KW-1185">Reference proteome</keyword>
<dbReference type="Proteomes" id="UP001162029">
    <property type="component" value="Unassembled WGS sequence"/>
</dbReference>
<name>A0AAV0V8D7_9STRA</name>
<evidence type="ECO:0008006" key="4">
    <source>
        <dbReference type="Google" id="ProtNLM"/>
    </source>
</evidence>
<dbReference type="EMBL" id="CANTFM010001968">
    <property type="protein sequence ID" value="CAI5743871.1"/>
    <property type="molecule type" value="Genomic_DNA"/>
</dbReference>
<accession>A0AAV0V8D7</accession>
<feature type="chain" id="PRO_5043393045" description="RxLR effector protein" evidence="1">
    <location>
        <begin position="41"/>
        <end position="168"/>
    </location>
</feature>